<dbReference type="InParanoid" id="A0A2K1LBC4"/>
<feature type="region of interest" description="Disordered" evidence="1">
    <location>
        <begin position="147"/>
        <end position="166"/>
    </location>
</feature>
<dbReference type="PaxDb" id="3218-PP1S147_19V6.1"/>
<evidence type="ECO:0000313" key="4">
    <source>
        <dbReference type="Proteomes" id="UP000006727"/>
    </source>
</evidence>
<dbReference type="EnsemblPlants" id="Pp3c1_37790V3.1">
    <property type="protein sequence ID" value="Pp3c1_37790V3.1"/>
    <property type="gene ID" value="Pp3c1_37790"/>
</dbReference>
<reference evidence="3" key="3">
    <citation type="submission" date="2020-12" db="UniProtKB">
        <authorList>
            <consortium name="EnsemblPlants"/>
        </authorList>
    </citation>
    <scope>IDENTIFICATION</scope>
</reference>
<reference evidence="2 4" key="2">
    <citation type="journal article" date="2018" name="Plant J.">
        <title>The Physcomitrella patens chromosome-scale assembly reveals moss genome structure and evolution.</title>
        <authorList>
            <person name="Lang D."/>
            <person name="Ullrich K.K."/>
            <person name="Murat F."/>
            <person name="Fuchs J."/>
            <person name="Jenkins J."/>
            <person name="Haas F.B."/>
            <person name="Piednoel M."/>
            <person name="Gundlach H."/>
            <person name="Van Bel M."/>
            <person name="Meyberg R."/>
            <person name="Vives C."/>
            <person name="Morata J."/>
            <person name="Symeonidi A."/>
            <person name="Hiss M."/>
            <person name="Muchero W."/>
            <person name="Kamisugi Y."/>
            <person name="Saleh O."/>
            <person name="Blanc G."/>
            <person name="Decker E.L."/>
            <person name="van Gessel N."/>
            <person name="Grimwood J."/>
            <person name="Hayes R.D."/>
            <person name="Graham S.W."/>
            <person name="Gunter L.E."/>
            <person name="McDaniel S.F."/>
            <person name="Hoernstein S.N.W."/>
            <person name="Larsson A."/>
            <person name="Li F.W."/>
            <person name="Perroud P.F."/>
            <person name="Phillips J."/>
            <person name="Ranjan P."/>
            <person name="Rokshar D.S."/>
            <person name="Rothfels C.J."/>
            <person name="Schneider L."/>
            <person name="Shu S."/>
            <person name="Stevenson D.W."/>
            <person name="Thummler F."/>
            <person name="Tillich M."/>
            <person name="Villarreal Aguilar J.C."/>
            <person name="Widiez T."/>
            <person name="Wong G.K."/>
            <person name="Wymore A."/>
            <person name="Zhang Y."/>
            <person name="Zimmer A.D."/>
            <person name="Quatrano R.S."/>
            <person name="Mayer K.F.X."/>
            <person name="Goodstein D."/>
            <person name="Casacuberta J.M."/>
            <person name="Vandepoele K."/>
            <person name="Reski R."/>
            <person name="Cuming A.C."/>
            <person name="Tuskan G.A."/>
            <person name="Maumus F."/>
            <person name="Salse J."/>
            <person name="Schmutz J."/>
            <person name="Rensing S.A."/>
        </authorList>
    </citation>
    <scope>NUCLEOTIDE SEQUENCE [LARGE SCALE GENOMIC DNA]</scope>
    <source>
        <strain evidence="3 4">cv. Gransden 2004</strain>
    </source>
</reference>
<feature type="compositionally biased region" description="Polar residues" evidence="1">
    <location>
        <begin position="172"/>
        <end position="181"/>
    </location>
</feature>
<proteinExistence type="predicted"/>
<sequence length="234" mass="26147">MRAQISDEDSGYERYRNVCLDTNARSDQQRSAASFTRSELQGAAAVEQQQMQTNLRLATLRGLANTGSLSRSVFSTTTAKTRITSLASLYCTGNLCIHIQIAKASNLENIRGDWKLMPDALKCHDDFCDPIHYLLTQVSFPDIRHHEEPNSSLAQRPVQLKSQQDHRVVNRSLGQWQSSGSDEPPPAKRTRKITVRQGSLCIELNRLDVFQSSDSISVDSKLSMPKSRARKGKG</sequence>
<evidence type="ECO:0000256" key="1">
    <source>
        <dbReference type="SAM" id="MobiDB-lite"/>
    </source>
</evidence>
<dbReference type="Proteomes" id="UP000006727">
    <property type="component" value="Chromosome 1"/>
</dbReference>
<accession>A0A2K1LBC4</accession>
<dbReference type="EMBL" id="ABEU02000001">
    <property type="protein sequence ID" value="PNR63329.1"/>
    <property type="molecule type" value="Genomic_DNA"/>
</dbReference>
<keyword evidence="4" id="KW-1185">Reference proteome</keyword>
<organism evidence="2">
    <name type="scientific">Physcomitrium patens</name>
    <name type="common">Spreading-leaved earth moss</name>
    <name type="synonym">Physcomitrella patens</name>
    <dbReference type="NCBI Taxonomy" id="3218"/>
    <lineage>
        <taxon>Eukaryota</taxon>
        <taxon>Viridiplantae</taxon>
        <taxon>Streptophyta</taxon>
        <taxon>Embryophyta</taxon>
        <taxon>Bryophyta</taxon>
        <taxon>Bryophytina</taxon>
        <taxon>Bryopsida</taxon>
        <taxon>Funariidae</taxon>
        <taxon>Funariales</taxon>
        <taxon>Funariaceae</taxon>
        <taxon>Physcomitrium</taxon>
    </lineage>
</organism>
<feature type="region of interest" description="Disordered" evidence="1">
    <location>
        <begin position="171"/>
        <end position="192"/>
    </location>
</feature>
<dbReference type="Gramene" id="Pp3c1_37790V3.1">
    <property type="protein sequence ID" value="Pp3c1_37790V3.1"/>
    <property type="gene ID" value="Pp3c1_37790"/>
</dbReference>
<protein>
    <submittedName>
        <fullName evidence="2 3">Uncharacterized protein</fullName>
    </submittedName>
</protein>
<evidence type="ECO:0000313" key="3">
    <source>
        <dbReference type="EnsemblPlants" id="Pp3c1_37790V3.1"/>
    </source>
</evidence>
<name>A0A2K1LBC4_PHYPA</name>
<dbReference type="AlphaFoldDB" id="A0A2K1LBC4"/>
<reference evidence="2 4" key="1">
    <citation type="journal article" date="2008" name="Science">
        <title>The Physcomitrella genome reveals evolutionary insights into the conquest of land by plants.</title>
        <authorList>
            <person name="Rensing S."/>
            <person name="Lang D."/>
            <person name="Zimmer A."/>
            <person name="Terry A."/>
            <person name="Salamov A."/>
            <person name="Shapiro H."/>
            <person name="Nishiyama T."/>
            <person name="Perroud P.-F."/>
            <person name="Lindquist E."/>
            <person name="Kamisugi Y."/>
            <person name="Tanahashi T."/>
            <person name="Sakakibara K."/>
            <person name="Fujita T."/>
            <person name="Oishi K."/>
            <person name="Shin-I T."/>
            <person name="Kuroki Y."/>
            <person name="Toyoda A."/>
            <person name="Suzuki Y."/>
            <person name="Hashimoto A."/>
            <person name="Yamaguchi K."/>
            <person name="Sugano A."/>
            <person name="Kohara Y."/>
            <person name="Fujiyama A."/>
            <person name="Anterola A."/>
            <person name="Aoki S."/>
            <person name="Ashton N."/>
            <person name="Barbazuk W.B."/>
            <person name="Barker E."/>
            <person name="Bennetzen J."/>
            <person name="Bezanilla M."/>
            <person name="Blankenship R."/>
            <person name="Cho S.H."/>
            <person name="Dutcher S."/>
            <person name="Estelle M."/>
            <person name="Fawcett J.A."/>
            <person name="Gundlach H."/>
            <person name="Hanada K."/>
            <person name="Heyl A."/>
            <person name="Hicks K.A."/>
            <person name="Hugh J."/>
            <person name="Lohr M."/>
            <person name="Mayer K."/>
            <person name="Melkozernov A."/>
            <person name="Murata T."/>
            <person name="Nelson D."/>
            <person name="Pils B."/>
            <person name="Prigge M."/>
            <person name="Reiss B."/>
            <person name="Renner T."/>
            <person name="Rombauts S."/>
            <person name="Rushton P."/>
            <person name="Sanderfoot A."/>
            <person name="Schween G."/>
            <person name="Shiu S.-H."/>
            <person name="Stueber K."/>
            <person name="Theodoulou F.L."/>
            <person name="Tu H."/>
            <person name="Van de Peer Y."/>
            <person name="Verrier P.J."/>
            <person name="Waters E."/>
            <person name="Wood A."/>
            <person name="Yang L."/>
            <person name="Cove D."/>
            <person name="Cuming A."/>
            <person name="Hasebe M."/>
            <person name="Lucas S."/>
            <person name="Mishler D.B."/>
            <person name="Reski R."/>
            <person name="Grigoriev I."/>
            <person name="Quatrano R.S."/>
            <person name="Boore J.L."/>
        </authorList>
    </citation>
    <scope>NUCLEOTIDE SEQUENCE [LARGE SCALE GENOMIC DNA]</scope>
    <source>
        <strain evidence="3 4">cv. Gransden 2004</strain>
    </source>
</reference>
<evidence type="ECO:0000313" key="2">
    <source>
        <dbReference type="EMBL" id="PNR63329.1"/>
    </source>
</evidence>
<gene>
    <name evidence="2" type="ORF">PHYPA_001754</name>
</gene>